<name>B0PAA5_9FIRM</name>
<reference evidence="2" key="1">
    <citation type="submission" date="2007-11" db="EMBL/GenBank/DDBJ databases">
        <authorList>
            <person name="Fulton L."/>
            <person name="Clifton S."/>
            <person name="Fulton B."/>
            <person name="Xu J."/>
            <person name="Minx P."/>
            <person name="Pepin K.H."/>
            <person name="Johnson M."/>
            <person name="Thiruvilangam P."/>
            <person name="Bhonagiri V."/>
            <person name="Nash W.E."/>
            <person name="Mardis E.R."/>
            <person name="Wilson R.K."/>
        </authorList>
    </citation>
    <scope>NUCLEOTIDE SEQUENCE [LARGE SCALE GENOMIC DNA]</scope>
    <source>
        <strain evidence="2">DSM 17241</strain>
    </source>
</reference>
<evidence type="ECO:0000313" key="2">
    <source>
        <dbReference type="EMBL" id="EDS11784.1"/>
    </source>
</evidence>
<organism evidence="2 3">
    <name type="scientific">Anaerotruncus colihominis DSM 17241</name>
    <dbReference type="NCBI Taxonomy" id="445972"/>
    <lineage>
        <taxon>Bacteria</taxon>
        <taxon>Bacillati</taxon>
        <taxon>Bacillota</taxon>
        <taxon>Clostridia</taxon>
        <taxon>Eubacteriales</taxon>
        <taxon>Oscillospiraceae</taxon>
        <taxon>Anaerotruncus</taxon>
    </lineage>
</organism>
<dbReference type="AlphaFoldDB" id="B0PAA5"/>
<dbReference type="Proteomes" id="UP000003803">
    <property type="component" value="Unassembled WGS sequence"/>
</dbReference>
<reference evidence="2" key="2">
    <citation type="submission" date="2013-09" db="EMBL/GenBank/DDBJ databases">
        <title>Draft genome sequence of Anaerotruncus colihominis(DSM 17241).</title>
        <authorList>
            <person name="Sudarsanam P."/>
            <person name="Ley R."/>
            <person name="Guruge J."/>
            <person name="Turnbaugh P.J."/>
            <person name="Mahowald M."/>
            <person name="Liep D."/>
            <person name="Gordon J."/>
        </authorList>
    </citation>
    <scope>NUCLEOTIDE SEQUENCE</scope>
    <source>
        <strain evidence="2">DSM 17241</strain>
    </source>
</reference>
<protein>
    <submittedName>
        <fullName evidence="2">Uncharacterized protein</fullName>
    </submittedName>
</protein>
<keyword evidence="3" id="KW-1185">Reference proteome</keyword>
<sequence>MSFCVAVLFKMIPPKNQKMSAQTKKERGNDRLLLRPGLPGSFIVSIERRLHGGGNNFSIAPPAALVNPSRQPKSCRPPQPTCI</sequence>
<dbReference type="HOGENOM" id="CLU_2535248_0_0_9"/>
<accession>B0PAA5</accession>
<evidence type="ECO:0000313" key="3">
    <source>
        <dbReference type="Proteomes" id="UP000003803"/>
    </source>
</evidence>
<gene>
    <name evidence="2" type="ORF">ANACOL_01675</name>
</gene>
<comment type="caution">
    <text evidence="2">The sequence shown here is derived from an EMBL/GenBank/DDBJ whole genome shotgun (WGS) entry which is preliminary data.</text>
</comment>
<dbReference type="EMBL" id="ABGD02000012">
    <property type="protein sequence ID" value="EDS11784.1"/>
    <property type="molecule type" value="Genomic_DNA"/>
</dbReference>
<proteinExistence type="predicted"/>
<feature type="region of interest" description="Disordered" evidence="1">
    <location>
        <begin position="60"/>
        <end position="83"/>
    </location>
</feature>
<evidence type="ECO:0000256" key="1">
    <source>
        <dbReference type="SAM" id="MobiDB-lite"/>
    </source>
</evidence>